<reference evidence="3" key="1">
    <citation type="submission" date="2025-08" db="UniProtKB">
        <authorList>
            <consortium name="RefSeq"/>
        </authorList>
    </citation>
    <scope>IDENTIFICATION</scope>
    <source>
        <tissue evidence="3">Blood</tissue>
    </source>
</reference>
<sequence length="191" mass="21160">MKEVGLRGISNLALHPGQSESLKGQVPFLRDFLKNEARGTVQAVKSLRNIICHGKGEDTKVVFCSISKQLHPLINDVSTSKIQLVGDLLSQSFGFLKSPQSFLRAAAIDFTELTAKKLNRSQIHEDDVELLQNAIGSLRNDPVESIQALVNTPLKKIDEYVNPRSVSTSRISHLSNNIFKVTGMKTPKRKK</sequence>
<dbReference type="Pfam" id="PF23227">
    <property type="entry name" value="HEAT_MROH2B_C"/>
    <property type="match status" value="1"/>
</dbReference>
<evidence type="ECO:0000313" key="2">
    <source>
        <dbReference type="Proteomes" id="UP000515165"/>
    </source>
</evidence>
<keyword evidence="2" id="KW-1185">Reference proteome</keyword>
<accession>A0A6J2D1A8</accession>
<gene>
    <name evidence="3" type="primary">LOC113921725</name>
</gene>
<dbReference type="KEGG" id="zca:113921725"/>
<dbReference type="OrthoDB" id="1884734at2759"/>
<dbReference type="Proteomes" id="UP000515165">
    <property type="component" value="Chromosome 9"/>
</dbReference>
<dbReference type="RefSeq" id="XP_027448617.2">
    <property type="nucleotide sequence ID" value="XM_027592816.2"/>
</dbReference>
<dbReference type="AlphaFoldDB" id="A0A6J2D1A8"/>
<dbReference type="InterPro" id="IPR055406">
    <property type="entry name" value="HEAT_Maestro"/>
</dbReference>
<proteinExistence type="predicted"/>
<protein>
    <submittedName>
        <fullName evidence="3">Uncharacterized protein LOC113921725 isoform X1</fullName>
    </submittedName>
</protein>
<dbReference type="GeneID" id="113921725"/>
<evidence type="ECO:0000259" key="1">
    <source>
        <dbReference type="Pfam" id="PF23227"/>
    </source>
</evidence>
<evidence type="ECO:0000313" key="3">
    <source>
        <dbReference type="RefSeq" id="XP_027448617.2"/>
    </source>
</evidence>
<organism evidence="2 3">
    <name type="scientific">Zalophus californianus</name>
    <name type="common">California sealion</name>
    <dbReference type="NCBI Taxonomy" id="9704"/>
    <lineage>
        <taxon>Eukaryota</taxon>
        <taxon>Metazoa</taxon>
        <taxon>Chordata</taxon>
        <taxon>Craniata</taxon>
        <taxon>Vertebrata</taxon>
        <taxon>Euteleostomi</taxon>
        <taxon>Mammalia</taxon>
        <taxon>Eutheria</taxon>
        <taxon>Laurasiatheria</taxon>
        <taxon>Carnivora</taxon>
        <taxon>Caniformia</taxon>
        <taxon>Pinnipedia</taxon>
        <taxon>Otariidae</taxon>
        <taxon>Zalophus</taxon>
    </lineage>
</organism>
<feature type="domain" description="Maestro/Maestro-like HEAT-repeats" evidence="1">
    <location>
        <begin position="85"/>
        <end position="150"/>
    </location>
</feature>
<name>A0A6J2D1A8_ZALCA</name>